<sequence length="202" mass="23783">MARSSTRRLTTYRRRKSESRTQRDTILIICVGETEKIYFNQFKLSLGKIKVKTIQNALSPLQLVERAIEEKNTGKYVQVWAVFDKDDYVDYDRAIALAEKNRVGTAYSNQAFEIWFILHFEKMTAPLHRNQYKQKLTNLLGKTYKKADESIIKLLLEKTDTAIQNARWGFELMKKNYGDRPPSNWESSTTVYQLVSELNRWK</sequence>
<protein>
    <recommendedName>
        <fullName evidence="3">RloB-like protein</fullName>
    </recommendedName>
</protein>
<evidence type="ECO:0000313" key="2">
    <source>
        <dbReference type="Proteomes" id="UP000654993"/>
    </source>
</evidence>
<gene>
    <name evidence="1" type="ORF">PRECH8_04930</name>
</gene>
<evidence type="ECO:0008006" key="3">
    <source>
        <dbReference type="Google" id="ProtNLM"/>
    </source>
</evidence>
<dbReference type="Pfam" id="PF13707">
    <property type="entry name" value="RloB"/>
    <property type="match status" value="1"/>
</dbReference>
<dbReference type="EMBL" id="BMAQ01000003">
    <property type="protein sequence ID" value="GFR37197.1"/>
    <property type="molecule type" value="Genomic_DNA"/>
</dbReference>
<name>A0A916QF22_9BACL</name>
<dbReference type="Proteomes" id="UP000654993">
    <property type="component" value="Unassembled WGS sequence"/>
</dbReference>
<proteinExistence type="predicted"/>
<comment type="caution">
    <text evidence="1">The sequence shown here is derived from an EMBL/GenBank/DDBJ whole genome shotgun (WGS) entry which is preliminary data.</text>
</comment>
<accession>A0A916QF22</accession>
<reference evidence="1" key="2">
    <citation type="journal article" date="2021" name="Data Brief">
        <title>Draft genome sequence data of the facultative, thermophilic, xylanolytic bacterium Paenibacillus sp. strain DA-C8.</title>
        <authorList>
            <person name="Chhe C."/>
            <person name="Uke A."/>
            <person name="Baramee S."/>
            <person name="Ungkulpasvich U."/>
            <person name="Tachaapaikoon C."/>
            <person name="Pason P."/>
            <person name="Waeonukul R."/>
            <person name="Ratanakhanokchai K."/>
            <person name="Kosugi A."/>
        </authorList>
    </citation>
    <scope>NUCLEOTIDE SEQUENCE</scope>
    <source>
        <strain evidence="1">DA-C8</strain>
    </source>
</reference>
<organism evidence="1 2">
    <name type="scientific">Insulibacter thermoxylanivorax</name>
    <dbReference type="NCBI Taxonomy" id="2749268"/>
    <lineage>
        <taxon>Bacteria</taxon>
        <taxon>Bacillati</taxon>
        <taxon>Bacillota</taxon>
        <taxon>Bacilli</taxon>
        <taxon>Bacillales</taxon>
        <taxon>Paenibacillaceae</taxon>
        <taxon>Insulibacter</taxon>
    </lineage>
</organism>
<dbReference type="AlphaFoldDB" id="A0A916QF22"/>
<dbReference type="InterPro" id="IPR025591">
    <property type="entry name" value="RloB"/>
</dbReference>
<dbReference type="RefSeq" id="WP_200965477.1">
    <property type="nucleotide sequence ID" value="NZ_BMAQ01000003.1"/>
</dbReference>
<keyword evidence="2" id="KW-1185">Reference proteome</keyword>
<reference evidence="1" key="1">
    <citation type="submission" date="2020-08" db="EMBL/GenBank/DDBJ databases">
        <authorList>
            <person name="Uke A."/>
            <person name="Chhe C."/>
            <person name="Baramee S."/>
            <person name="Kosugi A."/>
        </authorList>
    </citation>
    <scope>NUCLEOTIDE SEQUENCE</scope>
    <source>
        <strain evidence="1">DA-C8</strain>
    </source>
</reference>
<evidence type="ECO:0000313" key="1">
    <source>
        <dbReference type="EMBL" id="GFR37197.1"/>
    </source>
</evidence>